<dbReference type="PANTHER" id="PTHR45436">
    <property type="entry name" value="SENSOR HISTIDINE KINASE YKOH"/>
    <property type="match status" value="1"/>
</dbReference>
<dbReference type="InterPro" id="IPR003594">
    <property type="entry name" value="HATPase_dom"/>
</dbReference>
<dbReference type="PROSITE" id="PS50109">
    <property type="entry name" value="HIS_KIN"/>
    <property type="match status" value="1"/>
</dbReference>
<dbReference type="Pfam" id="PF00512">
    <property type="entry name" value="HisKA"/>
    <property type="match status" value="1"/>
</dbReference>
<dbReference type="InterPro" id="IPR003661">
    <property type="entry name" value="HisK_dim/P_dom"/>
</dbReference>
<gene>
    <name evidence="14" type="ORF">ACFSVL_32455</name>
</gene>
<evidence type="ECO:0000256" key="10">
    <source>
        <dbReference type="ARBA" id="ARBA00023136"/>
    </source>
</evidence>
<organism evidence="14 15">
    <name type="scientific">Amycolatopsis silviterrae</name>
    <dbReference type="NCBI Taxonomy" id="1656914"/>
    <lineage>
        <taxon>Bacteria</taxon>
        <taxon>Bacillati</taxon>
        <taxon>Actinomycetota</taxon>
        <taxon>Actinomycetes</taxon>
        <taxon>Pseudonocardiales</taxon>
        <taxon>Pseudonocardiaceae</taxon>
        <taxon>Amycolatopsis</taxon>
    </lineage>
</organism>
<dbReference type="InterPro" id="IPR005467">
    <property type="entry name" value="His_kinase_dom"/>
</dbReference>
<dbReference type="SUPFAM" id="SSF47384">
    <property type="entry name" value="Homodimeric domain of signal transducing histidine kinase"/>
    <property type="match status" value="1"/>
</dbReference>
<dbReference type="RefSeq" id="WP_378309579.1">
    <property type="nucleotide sequence ID" value="NZ_JBHUKS010000026.1"/>
</dbReference>
<dbReference type="Gene3D" id="3.30.565.10">
    <property type="entry name" value="Histidine kinase-like ATPase, C-terminal domain"/>
    <property type="match status" value="1"/>
</dbReference>
<dbReference type="InterPro" id="IPR004358">
    <property type="entry name" value="Sig_transdc_His_kin-like_C"/>
</dbReference>
<dbReference type="SUPFAM" id="SSF55874">
    <property type="entry name" value="ATPase domain of HSP90 chaperone/DNA topoisomerase II/histidine kinase"/>
    <property type="match status" value="1"/>
</dbReference>
<dbReference type="InterPro" id="IPR036890">
    <property type="entry name" value="HATPase_C_sf"/>
</dbReference>
<dbReference type="Pfam" id="PF02518">
    <property type="entry name" value="HATPase_c"/>
    <property type="match status" value="1"/>
</dbReference>
<evidence type="ECO:0000256" key="1">
    <source>
        <dbReference type="ARBA" id="ARBA00000085"/>
    </source>
</evidence>
<keyword evidence="6 11" id="KW-0812">Transmembrane</keyword>
<comment type="caution">
    <text evidence="14">The sequence shown here is derived from an EMBL/GenBank/DDBJ whole genome shotgun (WGS) entry which is preliminary data.</text>
</comment>
<proteinExistence type="predicted"/>
<dbReference type="CDD" id="cd00075">
    <property type="entry name" value="HATPase"/>
    <property type="match status" value="1"/>
</dbReference>
<feature type="transmembrane region" description="Helical" evidence="11">
    <location>
        <begin position="21"/>
        <end position="41"/>
    </location>
</feature>
<evidence type="ECO:0000256" key="4">
    <source>
        <dbReference type="ARBA" id="ARBA00022553"/>
    </source>
</evidence>
<dbReference type="SMART" id="SM00387">
    <property type="entry name" value="HATPase_c"/>
    <property type="match status" value="1"/>
</dbReference>
<keyword evidence="8 11" id="KW-1133">Transmembrane helix</keyword>
<reference evidence="15" key="1">
    <citation type="journal article" date="2019" name="Int. J. Syst. Evol. Microbiol.">
        <title>The Global Catalogue of Microorganisms (GCM) 10K type strain sequencing project: providing services to taxonomists for standard genome sequencing and annotation.</title>
        <authorList>
            <consortium name="The Broad Institute Genomics Platform"/>
            <consortium name="The Broad Institute Genome Sequencing Center for Infectious Disease"/>
            <person name="Wu L."/>
            <person name="Ma J."/>
        </authorList>
    </citation>
    <scope>NUCLEOTIDE SEQUENCE [LARGE SCALE GENOMIC DNA]</scope>
    <source>
        <strain evidence="15">CGMCC 4.7641</strain>
    </source>
</reference>
<keyword evidence="5" id="KW-0808">Transferase</keyword>
<evidence type="ECO:0000259" key="13">
    <source>
        <dbReference type="PROSITE" id="PS50885"/>
    </source>
</evidence>
<keyword evidence="10 11" id="KW-0472">Membrane</keyword>
<protein>
    <recommendedName>
        <fullName evidence="3">histidine kinase</fullName>
        <ecNumber evidence="3">2.7.13.3</ecNumber>
    </recommendedName>
</protein>
<dbReference type="EC" id="2.7.13.3" evidence="3"/>
<dbReference type="PRINTS" id="PR00344">
    <property type="entry name" value="BCTRLSENSOR"/>
</dbReference>
<comment type="subcellular location">
    <subcellularLocation>
        <location evidence="2">Cell membrane</location>
    </subcellularLocation>
</comment>
<dbReference type="SMART" id="SM00304">
    <property type="entry name" value="HAMP"/>
    <property type="match status" value="1"/>
</dbReference>
<evidence type="ECO:0000256" key="8">
    <source>
        <dbReference type="ARBA" id="ARBA00022989"/>
    </source>
</evidence>
<evidence type="ECO:0000256" key="6">
    <source>
        <dbReference type="ARBA" id="ARBA00022692"/>
    </source>
</evidence>
<name>A0ABW5HG98_9PSEU</name>
<evidence type="ECO:0000256" key="9">
    <source>
        <dbReference type="ARBA" id="ARBA00023012"/>
    </source>
</evidence>
<dbReference type="CDD" id="cd06225">
    <property type="entry name" value="HAMP"/>
    <property type="match status" value="1"/>
</dbReference>
<dbReference type="SMART" id="SM00388">
    <property type="entry name" value="HisKA"/>
    <property type="match status" value="1"/>
</dbReference>
<dbReference type="PANTHER" id="PTHR45436:SF5">
    <property type="entry name" value="SENSOR HISTIDINE KINASE TRCS"/>
    <property type="match status" value="1"/>
</dbReference>
<evidence type="ECO:0000256" key="3">
    <source>
        <dbReference type="ARBA" id="ARBA00012438"/>
    </source>
</evidence>
<keyword evidence="9" id="KW-0902">Two-component regulatory system</keyword>
<evidence type="ECO:0000256" key="2">
    <source>
        <dbReference type="ARBA" id="ARBA00004236"/>
    </source>
</evidence>
<dbReference type="SUPFAM" id="SSF158472">
    <property type="entry name" value="HAMP domain-like"/>
    <property type="match status" value="1"/>
</dbReference>
<comment type="catalytic activity">
    <reaction evidence="1">
        <text>ATP + protein L-histidine = ADP + protein N-phospho-L-histidine.</text>
        <dbReference type="EC" id="2.7.13.3"/>
    </reaction>
</comment>
<feature type="domain" description="Histidine kinase" evidence="12">
    <location>
        <begin position="269"/>
        <end position="475"/>
    </location>
</feature>
<dbReference type="Gene3D" id="1.10.287.130">
    <property type="match status" value="1"/>
</dbReference>
<accession>A0ABW5HG98</accession>
<keyword evidence="15" id="KW-1185">Reference proteome</keyword>
<keyword evidence="4" id="KW-0597">Phosphoprotein</keyword>
<sequence length="483" mass="52001">MTSSTTEPAPRGSRIPARARIMGWFVLLMTAGLATVVLLVSEFEYAAVDDRVNRALEQDATEFRTFAAVGSDQSGVPVASPRAVFDRHLRTQYVHEAEVLIGVVDAGARLEPLAQADRSIEHVRLDQALLRRLVAEPSGTGTIATAAGSLRFLRVDVAEQAGGPPRAWFVAGYFVDRLREDASGTVRTLLWVSLVALVLAAGVSWLAAGRILAPVRTVRQAAAALTGDDLTHRIPVHGRDDIAALAEQFNAMLDRLERAFRTRRQFLDDAGHELRTPITIVRGHLEVMGDDPAERAEVVRLCTDELDRMARIVGDLLLLAKTEQPDFLRLERVSVPELTSDIEAKARAIADRRWSLESVGEGEAVLDPQRVTQAVLQLAQNAVQQTAGGAVIRIGSSADDGAVSFWVADSGPGVPPEDAERIFERFARAGGGERSGAGLGLAIVKAIAEAHRGRAWVRSAPGEGATFGIELPAGVREQQPEAV</sequence>
<evidence type="ECO:0000256" key="7">
    <source>
        <dbReference type="ARBA" id="ARBA00022777"/>
    </source>
</evidence>
<dbReference type="Gene3D" id="6.10.340.10">
    <property type="match status" value="1"/>
</dbReference>
<evidence type="ECO:0000256" key="11">
    <source>
        <dbReference type="SAM" id="Phobius"/>
    </source>
</evidence>
<keyword evidence="7 14" id="KW-0418">Kinase</keyword>
<evidence type="ECO:0000313" key="15">
    <source>
        <dbReference type="Proteomes" id="UP001597483"/>
    </source>
</evidence>
<dbReference type="EMBL" id="JBHUKS010000026">
    <property type="protein sequence ID" value="MFD2472148.1"/>
    <property type="molecule type" value="Genomic_DNA"/>
</dbReference>
<dbReference type="Pfam" id="PF00672">
    <property type="entry name" value="HAMP"/>
    <property type="match status" value="1"/>
</dbReference>
<dbReference type="InterPro" id="IPR050428">
    <property type="entry name" value="TCS_sensor_his_kinase"/>
</dbReference>
<dbReference type="Proteomes" id="UP001597483">
    <property type="component" value="Unassembled WGS sequence"/>
</dbReference>
<dbReference type="GO" id="GO:0016301">
    <property type="term" value="F:kinase activity"/>
    <property type="evidence" value="ECO:0007669"/>
    <property type="project" value="UniProtKB-KW"/>
</dbReference>
<evidence type="ECO:0000313" key="14">
    <source>
        <dbReference type="EMBL" id="MFD2472148.1"/>
    </source>
</evidence>
<dbReference type="CDD" id="cd00082">
    <property type="entry name" value="HisKA"/>
    <property type="match status" value="1"/>
</dbReference>
<dbReference type="InterPro" id="IPR003660">
    <property type="entry name" value="HAMP_dom"/>
</dbReference>
<evidence type="ECO:0000256" key="5">
    <source>
        <dbReference type="ARBA" id="ARBA00022679"/>
    </source>
</evidence>
<dbReference type="PROSITE" id="PS50885">
    <property type="entry name" value="HAMP"/>
    <property type="match status" value="1"/>
</dbReference>
<feature type="domain" description="HAMP" evidence="13">
    <location>
        <begin position="209"/>
        <end position="261"/>
    </location>
</feature>
<evidence type="ECO:0000259" key="12">
    <source>
        <dbReference type="PROSITE" id="PS50109"/>
    </source>
</evidence>
<dbReference type="InterPro" id="IPR036097">
    <property type="entry name" value="HisK_dim/P_sf"/>
</dbReference>